<reference evidence="2 3" key="1">
    <citation type="submission" date="2020-02" db="EMBL/GenBank/DDBJ databases">
        <authorList>
            <person name="Kim M.K."/>
        </authorList>
    </citation>
    <scope>NUCLEOTIDE SEQUENCE [LARGE SCALE GENOMIC DNA]</scope>
    <source>
        <strain evidence="2 3">BT327</strain>
    </source>
</reference>
<evidence type="ECO:0000259" key="1">
    <source>
        <dbReference type="Pfam" id="PF10088"/>
    </source>
</evidence>
<keyword evidence="3" id="KW-1185">Reference proteome</keyword>
<evidence type="ECO:0000313" key="3">
    <source>
        <dbReference type="Proteomes" id="UP000474777"/>
    </source>
</evidence>
<sequence>MKLSKLYCNKEGFKNTTFNLTGLNVIYADVKTKPKERKNSHDLGKTKLAEIIDFLLLKQIDAKRHFLLKEKDEKGISIFIDYIFYLELLLNSGEYLTIRRGIDKHTKISFSLNSKCSDGYIPPQSWTYEDVALTKSKNILADLLDLNFFYGKNYNYRKAINYSLRSQEDYKDVYKLSKYVGKDIDWKPFMFDLLGFDGDLLYRKYANDEQREEITKYIDLLIAEHSAEPENRDDIVAQMQLIQNKYNEVEEQIDQFNFYEQDKELIKNGINTVEANISDLNTQAYTLSFEIDRLRKSISNKFAFDLKKVEKVFNEAEIYFPNQLAEDYKALKRFNEQLTIERNKLLLETLINKEKELQIVNVNLQDFNQQKEHLLSNLRETDVFKKFKTYQKELTKIESHLVLLKNKLKAIDLIIDKEKERDNLLKDVEGTINDIRNVFQHTENNEKYAHIRRNFTNFYHRVMDEAVRISWTINSNNNIEFTPPKVQSISKIRKDTAKDEGNTYRKILCVSFDLAILCTYSQESYFRFVYHDDVLSQQDNGIKLRLLELVRDLTKRCNLQYILSVIKSDLPVDDKEQPIHFSDKEIVLRLNDKDASGTLFGFEF</sequence>
<proteinExistence type="predicted"/>
<evidence type="ECO:0000313" key="2">
    <source>
        <dbReference type="EMBL" id="NEM99455.1"/>
    </source>
</evidence>
<feature type="domain" description="DUF2326" evidence="1">
    <location>
        <begin position="464"/>
        <end position="604"/>
    </location>
</feature>
<accession>A0A6B3LWY5</accession>
<comment type="caution">
    <text evidence="2">The sequence shown here is derived from an EMBL/GenBank/DDBJ whole genome shotgun (WGS) entry which is preliminary data.</text>
</comment>
<protein>
    <submittedName>
        <fullName evidence="2">DUF2326 domain-containing protein</fullName>
    </submittedName>
</protein>
<dbReference type="Pfam" id="PF10088">
    <property type="entry name" value="DUF2326"/>
    <property type="match status" value="1"/>
</dbReference>
<dbReference type="InterPro" id="IPR018760">
    <property type="entry name" value="DUF2326"/>
</dbReference>
<dbReference type="RefSeq" id="WP_163916626.1">
    <property type="nucleotide sequence ID" value="NZ_JAAGWD010000009.1"/>
</dbReference>
<gene>
    <name evidence="2" type="ORF">GXP69_17295</name>
</gene>
<dbReference type="Proteomes" id="UP000474777">
    <property type="component" value="Unassembled WGS sequence"/>
</dbReference>
<organism evidence="2 3">
    <name type="scientific">Pontibacter burrus</name>
    <dbReference type="NCBI Taxonomy" id="2704466"/>
    <lineage>
        <taxon>Bacteria</taxon>
        <taxon>Pseudomonadati</taxon>
        <taxon>Bacteroidota</taxon>
        <taxon>Cytophagia</taxon>
        <taxon>Cytophagales</taxon>
        <taxon>Hymenobacteraceae</taxon>
        <taxon>Pontibacter</taxon>
    </lineage>
</organism>
<dbReference type="AlphaFoldDB" id="A0A6B3LWY5"/>
<dbReference type="EMBL" id="JAAGWD010000009">
    <property type="protein sequence ID" value="NEM99455.1"/>
    <property type="molecule type" value="Genomic_DNA"/>
</dbReference>
<name>A0A6B3LWY5_9BACT</name>